<comment type="caution">
    <text evidence="4">The sequence shown here is derived from an EMBL/GenBank/DDBJ whole genome shotgun (WGS) entry which is preliminary data.</text>
</comment>
<dbReference type="InterPro" id="IPR023346">
    <property type="entry name" value="Lysozyme-like_dom_sf"/>
</dbReference>
<name>A0A2I0SUE3_9ACTN</name>
<feature type="domain" description="Peptidoglycan binding-like" evidence="3">
    <location>
        <begin position="204"/>
        <end position="255"/>
    </location>
</feature>
<evidence type="ECO:0000259" key="3">
    <source>
        <dbReference type="Pfam" id="PF01471"/>
    </source>
</evidence>
<accession>A0A2I0SUE3</accession>
<dbReference type="CDD" id="cd00093">
    <property type="entry name" value="HTH_XRE"/>
    <property type="match status" value="1"/>
</dbReference>
<feature type="region of interest" description="Disordered" evidence="1">
    <location>
        <begin position="361"/>
        <end position="381"/>
    </location>
</feature>
<dbReference type="Gene3D" id="1.10.101.10">
    <property type="entry name" value="PGBD-like superfamily/PGBD"/>
    <property type="match status" value="1"/>
</dbReference>
<keyword evidence="2" id="KW-0812">Transmembrane</keyword>
<dbReference type="SUPFAM" id="SSF47090">
    <property type="entry name" value="PGBD-like"/>
    <property type="match status" value="1"/>
</dbReference>
<gene>
    <name evidence="4" type="ORF">CW362_08300</name>
</gene>
<organism evidence="4 5">
    <name type="scientific">Streptomyces populi</name>
    <dbReference type="NCBI Taxonomy" id="2058924"/>
    <lineage>
        <taxon>Bacteria</taxon>
        <taxon>Bacillati</taxon>
        <taxon>Actinomycetota</taxon>
        <taxon>Actinomycetes</taxon>
        <taxon>Kitasatosporales</taxon>
        <taxon>Streptomycetaceae</taxon>
        <taxon>Streptomyces</taxon>
    </lineage>
</organism>
<dbReference type="Pfam" id="PF13560">
    <property type="entry name" value="HTH_31"/>
    <property type="match status" value="1"/>
</dbReference>
<dbReference type="Pfam" id="PF01471">
    <property type="entry name" value="PG_binding_1"/>
    <property type="match status" value="1"/>
</dbReference>
<keyword evidence="2" id="KW-1133">Transmembrane helix</keyword>
<dbReference type="InterPro" id="IPR001387">
    <property type="entry name" value="Cro/C1-type_HTH"/>
</dbReference>
<proteinExistence type="predicted"/>
<dbReference type="RefSeq" id="WP_103548716.1">
    <property type="nucleotide sequence ID" value="NZ_KZ626849.1"/>
</dbReference>
<dbReference type="OrthoDB" id="7180791at2"/>
<keyword evidence="2" id="KW-0472">Membrane</keyword>
<feature type="compositionally biased region" description="Low complexity" evidence="1">
    <location>
        <begin position="122"/>
        <end position="133"/>
    </location>
</feature>
<feature type="region of interest" description="Disordered" evidence="1">
    <location>
        <begin position="91"/>
        <end position="141"/>
    </location>
</feature>
<dbReference type="Proteomes" id="UP000236178">
    <property type="component" value="Unassembled WGS sequence"/>
</dbReference>
<feature type="compositionally biased region" description="Pro residues" evidence="1">
    <location>
        <begin position="101"/>
        <end position="119"/>
    </location>
</feature>
<dbReference type="EMBL" id="PJOS01000010">
    <property type="protein sequence ID" value="PKT73548.1"/>
    <property type="molecule type" value="Genomic_DNA"/>
</dbReference>
<dbReference type="AlphaFoldDB" id="A0A2I0SUE3"/>
<dbReference type="InterPro" id="IPR036366">
    <property type="entry name" value="PGBDSf"/>
</dbReference>
<evidence type="ECO:0000313" key="5">
    <source>
        <dbReference type="Proteomes" id="UP000236178"/>
    </source>
</evidence>
<reference evidence="4 5" key="1">
    <citation type="submission" date="2017-12" db="EMBL/GenBank/DDBJ databases">
        <title>Streptomyces populusis sp. nov., a novel endophytic actinobacterium isolated from stems of Populus adenopoda Maxim.</title>
        <authorList>
            <person name="Wang Z."/>
        </authorList>
    </citation>
    <scope>NUCLEOTIDE SEQUENCE [LARGE SCALE GENOMIC DNA]</scope>
    <source>
        <strain evidence="4 5">A249</strain>
    </source>
</reference>
<feature type="transmembrane region" description="Helical" evidence="2">
    <location>
        <begin position="154"/>
        <end position="174"/>
    </location>
</feature>
<protein>
    <submittedName>
        <fullName evidence="4">Peptidoglycan-binding protein</fullName>
    </submittedName>
</protein>
<dbReference type="InterPro" id="IPR036365">
    <property type="entry name" value="PGBD-like_sf"/>
</dbReference>
<evidence type="ECO:0000256" key="1">
    <source>
        <dbReference type="SAM" id="MobiDB-lite"/>
    </source>
</evidence>
<evidence type="ECO:0000256" key="2">
    <source>
        <dbReference type="SAM" id="Phobius"/>
    </source>
</evidence>
<dbReference type="InterPro" id="IPR002477">
    <property type="entry name" value="Peptidoglycan-bd-like"/>
</dbReference>
<evidence type="ECO:0000313" key="4">
    <source>
        <dbReference type="EMBL" id="PKT73548.1"/>
    </source>
</evidence>
<sequence>MAASSQTEKFAACLRKLKDRSGRGYDRLGREAGVSGSSLHRYCSGLSVPTDYRVVHSFAKVCGASAEELRELHRLWALADTDRNTPAVTTATATATEEDPAPAPAPAPDGPAAPAPTDPGPEDAAPPETAPAGAGAGAGEPRRIRMPERLSSRFAVLATAVVAVTGLVAGFVWMPADDPAPADDGLLYSSACGTVSMGQHDECVREVQKLLARAGGGLAVDGDFGPETLRRLTAFQVLAGMPASSVVDGPTKKALYAHEVSMETWSQDRVAKRIREVFTEDPRTAVAVARCASFLDPLWVLPNTNGSRNWGVFQISDVRLRELGGTPRRAFDPEWNIRAAHRLWSARHDFHDWPSCEAALKDAKGAKDAKDAKGTKDAPKG</sequence>
<dbReference type="SUPFAM" id="SSF53955">
    <property type="entry name" value="Lysozyme-like"/>
    <property type="match status" value="1"/>
</dbReference>
<keyword evidence="5" id="KW-1185">Reference proteome</keyword>